<dbReference type="Proteomes" id="UP000195402">
    <property type="component" value="Unassembled WGS sequence"/>
</dbReference>
<gene>
    <name evidence="8" type="ORF">BVC80_8657g6</name>
</gene>
<dbReference type="OMA" id="CNGQANN"/>
<evidence type="ECO:0000256" key="7">
    <source>
        <dbReference type="SAM" id="Phobius"/>
    </source>
</evidence>
<evidence type="ECO:0000256" key="6">
    <source>
        <dbReference type="ARBA" id="ARBA00023136"/>
    </source>
</evidence>
<evidence type="ECO:0000313" key="8">
    <source>
        <dbReference type="EMBL" id="OVA06687.1"/>
    </source>
</evidence>
<dbReference type="PANTHER" id="PTHR11654">
    <property type="entry name" value="OLIGOPEPTIDE TRANSPORTER-RELATED"/>
    <property type="match status" value="1"/>
</dbReference>
<feature type="transmembrane region" description="Helical" evidence="7">
    <location>
        <begin position="531"/>
        <end position="550"/>
    </location>
</feature>
<dbReference type="GO" id="GO:0042937">
    <property type="term" value="F:tripeptide transmembrane transporter activity"/>
    <property type="evidence" value="ECO:0007669"/>
    <property type="project" value="InterPro"/>
</dbReference>
<sequence length="567" mass="62672">MKSSIKFPLLNVNQDCEEVEINMGTSVQKEVIKGGWRSSIYIIGVEVAERFAYFGTSGNLITYLTNVLGESTATAAKNVNVWAGVASLLPLLGAFIADSYLGRFNTILISSSIYITGLVMLTLSVSVVPLRFQKVLFFLSLYLVAIGEGGHKPCVQTFGADQFDEDKPEEKKAKSSFFNWWFFGICGGASAGMLIVFYVQDNVGWVIGFGIPSFAMGFALVLFLFGRRLYRHQVRMGSPVVQFVQVFVAACCKRHLCVSKDGYEVLCSEHGGVGMASKGRTRTDQFRFLDKATIIDEFDALSDTRNNWRVCSVTQVEEVKLLLGLVPIWLSCLMFAVIQAQGATFFTTQGSSMDTRMGHNFHVPPASLQVTTGLVALFTVPIYDRILVPTSRHFTGLDSGISMLQRIGIGMFVSISAMVVAGLVEARRIQIATKYGIIDHPDITVPMSIWWLLPQYVIVGVSDVFTVVGLQELFYDQMPDGMRSLGSAAYLSVFGVGSLMSSVVISVVQFLSLRAGDEWLGNNLNRAHLDYYYWLLAGLSGLWLCLYIVVSKRFLYKKINSDIPLIT</sequence>
<evidence type="ECO:0000256" key="1">
    <source>
        <dbReference type="ARBA" id="ARBA00004141"/>
    </source>
</evidence>
<protein>
    <submittedName>
        <fullName evidence="8">Proton-dependent oligopeptide transporter family</fullName>
    </submittedName>
</protein>
<dbReference type="InterPro" id="IPR000109">
    <property type="entry name" value="POT_fam"/>
</dbReference>
<dbReference type="AlphaFoldDB" id="A0A200Q8H5"/>
<dbReference type="GO" id="GO:0071916">
    <property type="term" value="F:dipeptide transmembrane transporter activity"/>
    <property type="evidence" value="ECO:0007669"/>
    <property type="project" value="InterPro"/>
</dbReference>
<keyword evidence="4 7" id="KW-0812">Transmembrane</keyword>
<evidence type="ECO:0000256" key="5">
    <source>
        <dbReference type="ARBA" id="ARBA00022989"/>
    </source>
</evidence>
<dbReference type="OrthoDB" id="8904098at2759"/>
<name>A0A200Q8H5_MACCD</name>
<dbReference type="InterPro" id="IPR018456">
    <property type="entry name" value="PTR2_symporter_CS"/>
</dbReference>
<comment type="caution">
    <text evidence="8">The sequence shown here is derived from an EMBL/GenBank/DDBJ whole genome shotgun (WGS) entry which is preliminary data.</text>
</comment>
<evidence type="ECO:0000256" key="2">
    <source>
        <dbReference type="ARBA" id="ARBA00005982"/>
    </source>
</evidence>
<dbReference type="Gene3D" id="1.20.1250.20">
    <property type="entry name" value="MFS general substrate transporter like domains"/>
    <property type="match status" value="1"/>
</dbReference>
<feature type="transmembrane region" description="Helical" evidence="7">
    <location>
        <begin position="81"/>
        <end position="101"/>
    </location>
</feature>
<feature type="transmembrane region" description="Helical" evidence="7">
    <location>
        <begin position="321"/>
        <end position="346"/>
    </location>
</feature>
<feature type="transmembrane region" description="Helical" evidence="7">
    <location>
        <begin position="107"/>
        <end position="130"/>
    </location>
</feature>
<dbReference type="Pfam" id="PF00854">
    <property type="entry name" value="PTR2"/>
    <property type="match status" value="1"/>
</dbReference>
<dbReference type="InParanoid" id="A0A200Q8H5"/>
<comment type="similarity">
    <text evidence="2">Belongs to the major facilitator superfamily. Proton-dependent oligopeptide transporter (POT/PTR) (TC 2.A.17) family.</text>
</comment>
<keyword evidence="3" id="KW-0597">Phosphoprotein</keyword>
<feature type="transmembrane region" description="Helical" evidence="7">
    <location>
        <begin position="205"/>
        <end position="226"/>
    </location>
</feature>
<dbReference type="GO" id="GO:0016020">
    <property type="term" value="C:membrane"/>
    <property type="evidence" value="ECO:0007669"/>
    <property type="project" value="UniProtKB-SubCell"/>
</dbReference>
<dbReference type="PROSITE" id="PS01022">
    <property type="entry name" value="PTR2_1"/>
    <property type="match status" value="1"/>
</dbReference>
<dbReference type="SUPFAM" id="SSF103473">
    <property type="entry name" value="MFS general substrate transporter"/>
    <property type="match status" value="1"/>
</dbReference>
<evidence type="ECO:0000256" key="4">
    <source>
        <dbReference type="ARBA" id="ARBA00022692"/>
    </source>
</evidence>
<proteinExistence type="inferred from homology"/>
<organism evidence="8 9">
    <name type="scientific">Macleaya cordata</name>
    <name type="common">Five-seeded plume-poppy</name>
    <name type="synonym">Bocconia cordata</name>
    <dbReference type="NCBI Taxonomy" id="56857"/>
    <lineage>
        <taxon>Eukaryota</taxon>
        <taxon>Viridiplantae</taxon>
        <taxon>Streptophyta</taxon>
        <taxon>Embryophyta</taxon>
        <taxon>Tracheophyta</taxon>
        <taxon>Spermatophyta</taxon>
        <taxon>Magnoliopsida</taxon>
        <taxon>Ranunculales</taxon>
        <taxon>Papaveraceae</taxon>
        <taxon>Papaveroideae</taxon>
        <taxon>Macleaya</taxon>
    </lineage>
</organism>
<feature type="transmembrane region" description="Helical" evidence="7">
    <location>
        <begin position="404"/>
        <end position="424"/>
    </location>
</feature>
<comment type="subcellular location">
    <subcellularLocation>
        <location evidence="1">Membrane</location>
        <topology evidence="1">Multi-pass membrane protein</topology>
    </subcellularLocation>
</comment>
<keyword evidence="6 7" id="KW-0472">Membrane</keyword>
<keyword evidence="5 7" id="KW-1133">Transmembrane helix</keyword>
<dbReference type="InterPro" id="IPR044739">
    <property type="entry name" value="NRT1/PTR"/>
</dbReference>
<dbReference type="FunCoup" id="A0A200Q8H5">
    <property type="interactions" value="1337"/>
</dbReference>
<dbReference type="EMBL" id="MVGT01002756">
    <property type="protein sequence ID" value="OVA06687.1"/>
    <property type="molecule type" value="Genomic_DNA"/>
</dbReference>
<dbReference type="InterPro" id="IPR036259">
    <property type="entry name" value="MFS_trans_sf"/>
</dbReference>
<feature type="transmembrane region" description="Helical" evidence="7">
    <location>
        <begin position="177"/>
        <end position="199"/>
    </location>
</feature>
<accession>A0A200Q8H5</accession>
<evidence type="ECO:0000313" key="9">
    <source>
        <dbReference type="Proteomes" id="UP000195402"/>
    </source>
</evidence>
<keyword evidence="9" id="KW-1185">Reference proteome</keyword>
<reference evidence="8 9" key="1">
    <citation type="journal article" date="2017" name="Mol. Plant">
        <title>The Genome of Medicinal Plant Macleaya cordata Provides New Insights into Benzylisoquinoline Alkaloids Metabolism.</title>
        <authorList>
            <person name="Liu X."/>
            <person name="Liu Y."/>
            <person name="Huang P."/>
            <person name="Ma Y."/>
            <person name="Qing Z."/>
            <person name="Tang Q."/>
            <person name="Cao H."/>
            <person name="Cheng P."/>
            <person name="Zheng Y."/>
            <person name="Yuan Z."/>
            <person name="Zhou Y."/>
            <person name="Liu J."/>
            <person name="Tang Z."/>
            <person name="Zhuo Y."/>
            <person name="Zhang Y."/>
            <person name="Yu L."/>
            <person name="Huang J."/>
            <person name="Yang P."/>
            <person name="Peng Q."/>
            <person name="Zhang J."/>
            <person name="Jiang W."/>
            <person name="Zhang Z."/>
            <person name="Lin K."/>
            <person name="Ro D.K."/>
            <person name="Chen X."/>
            <person name="Xiong X."/>
            <person name="Shang Y."/>
            <person name="Huang S."/>
            <person name="Zeng J."/>
        </authorList>
    </citation>
    <scope>NUCLEOTIDE SEQUENCE [LARGE SCALE GENOMIC DNA]</scope>
    <source>
        <strain evidence="9">cv. BLH2017</strain>
        <tissue evidence="8">Root</tissue>
    </source>
</reference>
<evidence type="ECO:0000256" key="3">
    <source>
        <dbReference type="ARBA" id="ARBA00022553"/>
    </source>
</evidence>
<feature type="transmembrane region" description="Helical" evidence="7">
    <location>
        <begin position="487"/>
        <end position="511"/>
    </location>
</feature>
<dbReference type="CDD" id="cd17417">
    <property type="entry name" value="MFS_NPF5"/>
    <property type="match status" value="1"/>
</dbReference>